<proteinExistence type="predicted"/>
<gene>
    <name evidence="2" type="ORF">PLEPLA_LOCUS45407</name>
</gene>
<feature type="compositionally biased region" description="Polar residues" evidence="1">
    <location>
        <begin position="33"/>
        <end position="42"/>
    </location>
</feature>
<evidence type="ECO:0000313" key="2">
    <source>
        <dbReference type="EMBL" id="CAB1457583.1"/>
    </source>
</evidence>
<dbReference type="AlphaFoldDB" id="A0A9N7VYK4"/>
<dbReference type="Proteomes" id="UP001153269">
    <property type="component" value="Unassembled WGS sequence"/>
</dbReference>
<evidence type="ECO:0000256" key="1">
    <source>
        <dbReference type="SAM" id="MobiDB-lite"/>
    </source>
</evidence>
<accession>A0A9N7VYK4</accession>
<dbReference type="EMBL" id="CADEAL010004349">
    <property type="protein sequence ID" value="CAB1457583.1"/>
    <property type="molecule type" value="Genomic_DNA"/>
</dbReference>
<name>A0A9N7VYK4_PLEPL</name>
<protein>
    <submittedName>
        <fullName evidence="2">Uncharacterized protein</fullName>
    </submittedName>
</protein>
<keyword evidence="3" id="KW-1185">Reference proteome</keyword>
<reference evidence="2" key="1">
    <citation type="submission" date="2020-03" db="EMBL/GenBank/DDBJ databases">
        <authorList>
            <person name="Weist P."/>
        </authorList>
    </citation>
    <scope>NUCLEOTIDE SEQUENCE</scope>
</reference>
<feature type="region of interest" description="Disordered" evidence="1">
    <location>
        <begin position="1"/>
        <end position="51"/>
    </location>
</feature>
<organism evidence="2 3">
    <name type="scientific">Pleuronectes platessa</name>
    <name type="common">European plaice</name>
    <dbReference type="NCBI Taxonomy" id="8262"/>
    <lineage>
        <taxon>Eukaryota</taxon>
        <taxon>Metazoa</taxon>
        <taxon>Chordata</taxon>
        <taxon>Craniata</taxon>
        <taxon>Vertebrata</taxon>
        <taxon>Euteleostomi</taxon>
        <taxon>Actinopterygii</taxon>
        <taxon>Neopterygii</taxon>
        <taxon>Teleostei</taxon>
        <taxon>Neoteleostei</taxon>
        <taxon>Acanthomorphata</taxon>
        <taxon>Carangaria</taxon>
        <taxon>Pleuronectiformes</taxon>
        <taxon>Pleuronectoidei</taxon>
        <taxon>Pleuronectidae</taxon>
        <taxon>Pleuronectes</taxon>
    </lineage>
</organism>
<comment type="caution">
    <text evidence="2">The sequence shown here is derived from an EMBL/GenBank/DDBJ whole genome shotgun (WGS) entry which is preliminary data.</text>
</comment>
<sequence length="142" mass="15309">MLTTQDPTPPLPPLPYLSSSRPPIAQLFPPASNPSHTVTCDNPATEDSAVGTDVAMGDGMAEVEKGLLPLAPTDGENPLSKELSNPLMSAGQLEPEWDECFEEFAAGRLQSPEDLSTDCKTQQNTPCDHPLENCNNKERYCP</sequence>
<evidence type="ECO:0000313" key="3">
    <source>
        <dbReference type="Proteomes" id="UP001153269"/>
    </source>
</evidence>